<protein>
    <submittedName>
        <fullName evidence="2">Head GIN domain-containing protein</fullName>
    </submittedName>
</protein>
<organism evidence="2 3">
    <name type="scientific">Flavobacterium sedimenticola</name>
    <dbReference type="NCBI Taxonomy" id="3043286"/>
    <lineage>
        <taxon>Bacteria</taxon>
        <taxon>Pseudomonadati</taxon>
        <taxon>Bacteroidota</taxon>
        <taxon>Flavobacteriia</taxon>
        <taxon>Flavobacteriales</taxon>
        <taxon>Flavobacteriaceae</taxon>
        <taxon>Flavobacterium</taxon>
    </lineage>
</organism>
<evidence type="ECO:0000313" key="3">
    <source>
        <dbReference type="Proteomes" id="UP001230035"/>
    </source>
</evidence>
<name>A0ABT6XND1_9FLAO</name>
<dbReference type="Pfam" id="PF10988">
    <property type="entry name" value="DUF2807"/>
    <property type="match status" value="1"/>
</dbReference>
<evidence type="ECO:0000259" key="1">
    <source>
        <dbReference type="Pfam" id="PF10988"/>
    </source>
</evidence>
<accession>A0ABT6XND1</accession>
<reference evidence="2 3" key="1">
    <citation type="submission" date="2023-05" db="EMBL/GenBank/DDBJ databases">
        <title>Flavobacterium sedimenti sp. nov., isolated from the sediment.</title>
        <authorList>
            <person name="Wu N."/>
        </authorList>
    </citation>
    <scope>NUCLEOTIDE SEQUENCE [LARGE SCALE GENOMIC DNA]</scope>
    <source>
        <strain evidence="2 3">YZ-48</strain>
    </source>
</reference>
<sequence>MKRIVWFVVLFSVLSACEKPSDCVESTGAIITKDIAVLPFKRIKVYRGIAVVVTEGPEYRVQIEAGENFIENVEVKQYGDQLVFKDDASCNWVRSYGRVTIHVTTPTLEEIYSKTDRKISSNGVLTYPFLSLISMDKDGDGESGAGTGDFVMHIENNNLYIANNNVSRFYITGQTNTATFNFYFGDGRIEAQNFTAQNISVFHRGSNDMIVKPMQSISGVLNSTGNLVLKNVPPVVDVTELYQGSVVYP</sequence>
<dbReference type="EMBL" id="JASGBP010000001">
    <property type="protein sequence ID" value="MDI9256583.1"/>
    <property type="molecule type" value="Genomic_DNA"/>
</dbReference>
<dbReference type="Proteomes" id="UP001230035">
    <property type="component" value="Unassembled WGS sequence"/>
</dbReference>
<feature type="domain" description="Putative auto-transporter adhesin head GIN" evidence="1">
    <location>
        <begin position="39"/>
        <end position="233"/>
    </location>
</feature>
<dbReference type="RefSeq" id="WP_283238252.1">
    <property type="nucleotide sequence ID" value="NZ_JASGBP010000001.1"/>
</dbReference>
<comment type="caution">
    <text evidence="2">The sequence shown here is derived from an EMBL/GenBank/DDBJ whole genome shotgun (WGS) entry which is preliminary data.</text>
</comment>
<gene>
    <name evidence="2" type="ORF">QHT84_04055</name>
</gene>
<proteinExistence type="predicted"/>
<evidence type="ECO:0000313" key="2">
    <source>
        <dbReference type="EMBL" id="MDI9256583.1"/>
    </source>
</evidence>
<keyword evidence="3" id="KW-1185">Reference proteome</keyword>
<dbReference type="Gene3D" id="2.160.20.120">
    <property type="match status" value="1"/>
</dbReference>
<dbReference type="PROSITE" id="PS51257">
    <property type="entry name" value="PROKAR_LIPOPROTEIN"/>
    <property type="match status" value="1"/>
</dbReference>
<dbReference type="InterPro" id="IPR021255">
    <property type="entry name" value="DUF2807"/>
</dbReference>